<feature type="domain" description="YcxB-like C-terminal" evidence="2">
    <location>
        <begin position="103"/>
        <end position="164"/>
    </location>
</feature>
<dbReference type="EMBL" id="CP001791">
    <property type="protein sequence ID" value="ADH98236.1"/>
    <property type="molecule type" value="Genomic_DNA"/>
</dbReference>
<reference evidence="3" key="1">
    <citation type="submission" date="2009-10" db="EMBL/GenBank/DDBJ databases">
        <title>Complete sequence of Bacillus selenitireducens MLS10.</title>
        <authorList>
            <consortium name="US DOE Joint Genome Institute"/>
            <person name="Lucas S."/>
            <person name="Copeland A."/>
            <person name="Lapidus A."/>
            <person name="Glavina del Rio T."/>
            <person name="Dalin E."/>
            <person name="Tice H."/>
            <person name="Bruce D."/>
            <person name="Goodwin L."/>
            <person name="Pitluck S."/>
            <person name="Sims D."/>
            <person name="Brettin T."/>
            <person name="Detter J.C."/>
            <person name="Han C."/>
            <person name="Larimer F."/>
            <person name="Land M."/>
            <person name="Hauser L."/>
            <person name="Kyrpides N."/>
            <person name="Ovchinnikova G."/>
            <person name="Stolz J."/>
        </authorList>
    </citation>
    <scope>NUCLEOTIDE SEQUENCE [LARGE SCALE GENOMIC DNA]</scope>
    <source>
        <strain evidence="3">MLS10</strain>
    </source>
</reference>
<dbReference type="Pfam" id="PF14317">
    <property type="entry name" value="YcxB"/>
    <property type="match status" value="1"/>
</dbReference>
<dbReference type="eggNOG" id="ENOG50309JJ">
    <property type="taxonomic scope" value="Bacteria"/>
</dbReference>
<dbReference type="InterPro" id="IPR025588">
    <property type="entry name" value="YcxB-like_C"/>
</dbReference>
<dbReference type="HOGENOM" id="CLU_1577559_0_0_9"/>
<dbReference type="KEGG" id="bse:Bsel_0702"/>
<keyword evidence="1" id="KW-1133">Transmembrane helix</keyword>
<keyword evidence="4" id="KW-1185">Reference proteome</keyword>
<proteinExistence type="predicted"/>
<gene>
    <name evidence="3" type="ordered locus">Bsel_0702</name>
</gene>
<dbReference type="RefSeq" id="WP_013171665.1">
    <property type="nucleotide sequence ID" value="NC_014219.1"/>
</dbReference>
<dbReference type="Proteomes" id="UP000000271">
    <property type="component" value="Chromosome"/>
</dbReference>
<evidence type="ECO:0000313" key="4">
    <source>
        <dbReference type="Proteomes" id="UP000000271"/>
    </source>
</evidence>
<accession>D6XYS8</accession>
<evidence type="ECO:0000313" key="3">
    <source>
        <dbReference type="EMBL" id="ADH98236.1"/>
    </source>
</evidence>
<protein>
    <recommendedName>
        <fullName evidence="2">YcxB-like C-terminal domain-containing protein</fullName>
    </recommendedName>
</protein>
<keyword evidence="1" id="KW-0472">Membrane</keyword>
<feature type="transmembrane region" description="Helical" evidence="1">
    <location>
        <begin position="29"/>
        <end position="47"/>
    </location>
</feature>
<sequence>MSEPIELHLSGKLSEKDFMKHALYHQRSVVPASFSFVFLLTFVLLYMSDSVGGTEVQALGLMLATAFVFGALIAGTLRMVIQRQAYRQYFREGMNRKTMSYSFNEEGFTQQVADSEAPVDWRDVTLVKEQEELFQLYLGKSQIALIPKHFFEGDDQINRFRHLLVKVMPADKQLLKQDPANHT</sequence>
<evidence type="ECO:0000256" key="1">
    <source>
        <dbReference type="SAM" id="Phobius"/>
    </source>
</evidence>
<evidence type="ECO:0000259" key="2">
    <source>
        <dbReference type="Pfam" id="PF14317"/>
    </source>
</evidence>
<organism evidence="3 4">
    <name type="scientific">Bacillus selenitireducens (strain ATCC 700615 / DSM 15326 / MLS10)</name>
    <dbReference type="NCBI Taxonomy" id="439292"/>
    <lineage>
        <taxon>Bacteria</taxon>
        <taxon>Bacillati</taxon>
        <taxon>Bacillota</taxon>
        <taxon>Bacilli</taxon>
        <taxon>Bacillales</taxon>
        <taxon>Bacillaceae</taxon>
        <taxon>Salisediminibacterium</taxon>
    </lineage>
</organism>
<name>D6XYS8_BACIE</name>
<dbReference type="AlphaFoldDB" id="D6XYS8"/>
<feature type="transmembrane region" description="Helical" evidence="1">
    <location>
        <begin position="59"/>
        <end position="81"/>
    </location>
</feature>
<dbReference type="STRING" id="439292.Bsel_0702"/>
<keyword evidence="1" id="KW-0812">Transmembrane</keyword>